<accession>W6T3Z6</accession>
<dbReference type="NCBIfam" id="TIGR01167">
    <property type="entry name" value="LPXTG_anchor"/>
    <property type="match status" value="1"/>
</dbReference>
<keyword evidence="5" id="KW-0572">Peptidoglycan-anchor</keyword>
<sequence>MENNVQISYSTLIQQLSTTNELALDEEALTHVDKDDFLQYFTLNGSATYDASTGIVTLTPDENNEVGNFSLTSKIDMNTSFTLIGQVNLGSDPNGADGIGFAFHNGNTTDIGNAGGNLGIGGLQDAIGFKLDTWSNGYQAPSSDEDGSEVSSTDSNGFGWNGDSLKAPYGTFVNTSNQEITMKDGSTVQRWWAEDTAGSAQSLSKTDINGQFHDFVVQYDGATRTLTVNYTETDGNVLTWTTTVSDSYQAMAMIVSASTGGAKNLQQFKITSFDFKQAATVDVEYVDTTGKKIAEGTVSYPNGAAVNGTYETTQADVDGYTFIEMDDGSVTGAKSLTATGTLTQAGNNGTVIYVYAPAYTETTKTVNETINYIDQDGNSVASSHTAKPVTFLTVTNPVDGSTVIYYSTTTTDGTLDKETGIPTAAGWTKETNADFPEVANPVVKGYTAISNDAPDSDLTKVSAQTVDNSSNDLNFTVVYTKNASTVTTETRTVNETIHYVYKDGSKAADDYVATPVEFTRTVSTDAVTGEQTYGAWSADQTFGAVTSPDLKGYTPDQTAISAQTVTGDSADLEYTVVYTKNAPTVTTETKIVNETIHYVYKDGSKAADDYVATPVEFTRTVSTDAVTGEQTYGAWSADQTFGAVTSPAIKGYTPDQAEIGSQTVSGDSSDLDFTVVYAKNAPTITTESKTINETIHYVYKDGTTAHDDYVAKPVEFTREVSTDAVTGEKTYGSWSADQSFAAVTSPAIKGYTPDQAEIGSQTVSGDSSDLDFTVVYTKDAPTKPVDPSQPTTPTKPVNPSQPTTPTKPVNPSQPTTPTKPVNPSQPTTPIKPINPSQSTTPAKPVQAGQAAATNFVDQRLPQTDETDQRHMTLSGLLLLAMSSLLGLFGMTKRQRKE</sequence>
<dbReference type="Gene3D" id="3.10.20.320">
    <property type="entry name" value="Putative peptidoglycan bound protein (lpxtg motif)"/>
    <property type="match status" value="1"/>
</dbReference>
<dbReference type="Pfam" id="PF18483">
    <property type="entry name" value="Lectin_L-type_dom"/>
    <property type="match status" value="1"/>
</dbReference>
<feature type="region of interest" description="Disordered" evidence="6">
    <location>
        <begin position="779"/>
        <end position="850"/>
    </location>
</feature>
<evidence type="ECO:0000256" key="7">
    <source>
        <dbReference type="SAM" id="Phobius"/>
    </source>
</evidence>
<gene>
    <name evidence="9" type="ORF">LFAB_17410</name>
</gene>
<proteinExistence type="predicted"/>
<keyword evidence="1" id="KW-0134">Cell wall</keyword>
<dbReference type="HOGENOM" id="CLU_014239_1_0_9"/>
<evidence type="ECO:0000313" key="10">
    <source>
        <dbReference type="Proteomes" id="UP000019247"/>
    </source>
</evidence>
<dbReference type="SUPFAM" id="SSF49899">
    <property type="entry name" value="Concanavalin A-like lectins/glucanases"/>
    <property type="match status" value="1"/>
</dbReference>
<dbReference type="PATRIC" id="fig|1400520.3.peg.3421"/>
<dbReference type="STRING" id="1400520.LFAB_17410"/>
<dbReference type="Pfam" id="PF06458">
    <property type="entry name" value="MucBP"/>
    <property type="match status" value="1"/>
</dbReference>
<dbReference type="EMBL" id="AWWK01000099">
    <property type="protein sequence ID" value="ETY72489.1"/>
    <property type="molecule type" value="Genomic_DNA"/>
</dbReference>
<evidence type="ECO:0000256" key="3">
    <source>
        <dbReference type="ARBA" id="ARBA00022729"/>
    </source>
</evidence>
<evidence type="ECO:0000256" key="6">
    <source>
        <dbReference type="SAM" id="MobiDB-lite"/>
    </source>
</evidence>
<comment type="caution">
    <text evidence="9">The sequence shown here is derived from an EMBL/GenBank/DDBJ whole genome shotgun (WGS) entry which is preliminary data.</text>
</comment>
<evidence type="ECO:0000256" key="5">
    <source>
        <dbReference type="ARBA" id="ARBA00023088"/>
    </source>
</evidence>
<dbReference type="AlphaFoldDB" id="W6T3Z6"/>
<keyword evidence="7" id="KW-0812">Transmembrane</keyword>
<dbReference type="InterPro" id="IPR056573">
    <property type="entry name" value="Lectin_L-type_dom"/>
</dbReference>
<dbReference type="InterPro" id="IPR041495">
    <property type="entry name" value="Mub_B2"/>
</dbReference>
<dbReference type="Pfam" id="PF17966">
    <property type="entry name" value="Muc_B2"/>
    <property type="match status" value="4"/>
</dbReference>
<reference evidence="9 10" key="1">
    <citation type="journal article" date="2014" name="Genome Announc.">
        <title>Genome Sequence of Lactobacillus fabifermentans Strain T30PCM01, Isolated from Fermenting Grape Marc.</title>
        <authorList>
            <person name="Treu L."/>
            <person name="Vendramin V."/>
            <person name="Bovo B."/>
            <person name="Giacomini A."/>
            <person name="Corich V."/>
            <person name="Campanaro S."/>
        </authorList>
    </citation>
    <scope>NUCLEOTIDE SEQUENCE [LARGE SCALE GENOMIC DNA]</scope>
    <source>
        <strain evidence="9 10">T30PCM01</strain>
    </source>
</reference>
<keyword evidence="7" id="KW-0472">Membrane</keyword>
<evidence type="ECO:0000256" key="1">
    <source>
        <dbReference type="ARBA" id="ARBA00022512"/>
    </source>
</evidence>
<evidence type="ECO:0000259" key="8">
    <source>
        <dbReference type="PROSITE" id="PS50847"/>
    </source>
</evidence>
<dbReference type="eggNOG" id="COG3203">
    <property type="taxonomic scope" value="Bacteria"/>
</dbReference>
<feature type="compositionally biased region" description="Polar residues" evidence="6">
    <location>
        <begin position="788"/>
        <end position="841"/>
    </location>
</feature>
<evidence type="ECO:0000313" key="9">
    <source>
        <dbReference type="EMBL" id="ETY72489.1"/>
    </source>
</evidence>
<keyword evidence="7" id="KW-1133">Transmembrane helix</keyword>
<keyword evidence="4" id="KW-0677">Repeat</keyword>
<feature type="domain" description="Gram-positive cocci surface proteins LPxTG" evidence="8">
    <location>
        <begin position="860"/>
        <end position="897"/>
    </location>
</feature>
<dbReference type="eggNOG" id="COG4932">
    <property type="taxonomic scope" value="Bacteria"/>
</dbReference>
<dbReference type="Proteomes" id="UP000019247">
    <property type="component" value="Unassembled WGS sequence"/>
</dbReference>
<protein>
    <submittedName>
        <fullName evidence="9">Adhesin</fullName>
    </submittedName>
</protein>
<feature type="transmembrane region" description="Helical" evidence="7">
    <location>
        <begin position="871"/>
        <end position="890"/>
    </location>
</feature>
<keyword evidence="2" id="KW-0964">Secreted</keyword>
<evidence type="ECO:0000256" key="2">
    <source>
        <dbReference type="ARBA" id="ARBA00022525"/>
    </source>
</evidence>
<dbReference type="Gene3D" id="2.60.120.200">
    <property type="match status" value="1"/>
</dbReference>
<dbReference type="CDD" id="cd01951">
    <property type="entry name" value="lectin_L-type"/>
    <property type="match status" value="1"/>
</dbReference>
<keyword evidence="3" id="KW-0732">Signal</keyword>
<dbReference type="InterPro" id="IPR019931">
    <property type="entry name" value="LPXTG_anchor"/>
</dbReference>
<name>W6T3Z6_9LACO</name>
<dbReference type="InterPro" id="IPR013320">
    <property type="entry name" value="ConA-like_dom_sf"/>
</dbReference>
<evidence type="ECO:0000256" key="4">
    <source>
        <dbReference type="ARBA" id="ARBA00022737"/>
    </source>
</evidence>
<dbReference type="PROSITE" id="PS50847">
    <property type="entry name" value="GRAM_POS_ANCHORING"/>
    <property type="match status" value="1"/>
</dbReference>
<organism evidence="9 10">
    <name type="scientific">Lactiplantibacillus fabifermentans T30PCM01</name>
    <dbReference type="NCBI Taxonomy" id="1400520"/>
    <lineage>
        <taxon>Bacteria</taxon>
        <taxon>Bacillati</taxon>
        <taxon>Bacillota</taxon>
        <taxon>Bacilli</taxon>
        <taxon>Lactobacillales</taxon>
        <taxon>Lactobacillaceae</taxon>
        <taxon>Lactiplantibacillus</taxon>
    </lineage>
</organism>
<dbReference type="Gene3D" id="2.60.40.4300">
    <property type="match status" value="4"/>
</dbReference>
<dbReference type="InterPro" id="IPR009459">
    <property type="entry name" value="MucBP_dom"/>
</dbReference>